<dbReference type="RefSeq" id="WP_377927564.1">
    <property type="nucleotide sequence ID" value="NZ_JBHUEM010000007.1"/>
</dbReference>
<feature type="transmembrane region" description="Helical" evidence="1">
    <location>
        <begin position="37"/>
        <end position="54"/>
    </location>
</feature>
<evidence type="ECO:0000256" key="1">
    <source>
        <dbReference type="SAM" id="Phobius"/>
    </source>
</evidence>
<keyword evidence="1" id="KW-0812">Transmembrane</keyword>
<gene>
    <name evidence="2" type="primary">spoIIIAF</name>
    <name evidence="2" type="ORF">ACFSCX_07540</name>
</gene>
<keyword evidence="3" id="KW-1185">Reference proteome</keyword>
<feature type="transmembrane region" description="Helical" evidence="1">
    <location>
        <begin position="6"/>
        <end position="25"/>
    </location>
</feature>
<dbReference type="EMBL" id="JBHUEM010000007">
    <property type="protein sequence ID" value="MFD1736414.1"/>
    <property type="molecule type" value="Genomic_DNA"/>
</dbReference>
<sequence>MDFLTGWIANIILFILLAIIMDMLLPNSNLQRYVKMVTGLLLIIIILTPLLKFFSHSFEEIVATATPTSTFEKKNIENSIEFKKKEIQASHRAYILEQMAVQMKEEVEDEVKNRYGLTVVHVSIDVDESKVVDAESTEQFSVSVELSEEVTNEEDAIPAVAKVTIDTNKPIEKKSATSSREKEIVTYLANTWQLKNEQIMVAMEGGRAD</sequence>
<dbReference type="InterPro" id="IPR014245">
    <property type="entry name" value="Spore_III_AF"/>
</dbReference>
<dbReference type="NCBIfam" id="TIGR02896">
    <property type="entry name" value="spore_III_AF"/>
    <property type="match status" value="1"/>
</dbReference>
<dbReference type="Proteomes" id="UP001597214">
    <property type="component" value="Unassembled WGS sequence"/>
</dbReference>
<protein>
    <submittedName>
        <fullName evidence="2">Stage III sporulation protein AF</fullName>
    </submittedName>
</protein>
<evidence type="ECO:0000313" key="3">
    <source>
        <dbReference type="Proteomes" id="UP001597214"/>
    </source>
</evidence>
<organism evidence="2 3">
    <name type="scientific">Bacillus salitolerans</name>
    <dbReference type="NCBI Taxonomy" id="1437434"/>
    <lineage>
        <taxon>Bacteria</taxon>
        <taxon>Bacillati</taxon>
        <taxon>Bacillota</taxon>
        <taxon>Bacilli</taxon>
        <taxon>Bacillales</taxon>
        <taxon>Bacillaceae</taxon>
        <taxon>Bacillus</taxon>
    </lineage>
</organism>
<proteinExistence type="predicted"/>
<comment type="caution">
    <text evidence="2">The sequence shown here is derived from an EMBL/GenBank/DDBJ whole genome shotgun (WGS) entry which is preliminary data.</text>
</comment>
<keyword evidence="1" id="KW-0472">Membrane</keyword>
<keyword evidence="1" id="KW-1133">Transmembrane helix</keyword>
<evidence type="ECO:0000313" key="2">
    <source>
        <dbReference type="EMBL" id="MFD1736414.1"/>
    </source>
</evidence>
<dbReference type="Pfam" id="PF09581">
    <property type="entry name" value="Spore_III_AF"/>
    <property type="match status" value="1"/>
</dbReference>
<reference evidence="3" key="1">
    <citation type="journal article" date="2019" name="Int. J. Syst. Evol. Microbiol.">
        <title>The Global Catalogue of Microorganisms (GCM) 10K type strain sequencing project: providing services to taxonomists for standard genome sequencing and annotation.</title>
        <authorList>
            <consortium name="The Broad Institute Genomics Platform"/>
            <consortium name="The Broad Institute Genome Sequencing Center for Infectious Disease"/>
            <person name="Wu L."/>
            <person name="Ma J."/>
        </authorList>
    </citation>
    <scope>NUCLEOTIDE SEQUENCE [LARGE SCALE GENOMIC DNA]</scope>
    <source>
        <strain evidence="3">CCUG 49339</strain>
    </source>
</reference>
<name>A0ABW4LMQ0_9BACI</name>
<accession>A0ABW4LMQ0</accession>